<dbReference type="SUPFAM" id="SSF52540">
    <property type="entry name" value="P-loop containing nucleoside triphosphate hydrolases"/>
    <property type="match status" value="1"/>
</dbReference>
<dbReference type="InterPro" id="IPR042197">
    <property type="entry name" value="Apaf_helical"/>
</dbReference>
<feature type="domain" description="NB-ARC" evidence="1">
    <location>
        <begin position="2"/>
        <end position="155"/>
    </location>
</feature>
<dbReference type="EMBL" id="LRBV02000006">
    <property type="status" value="NOT_ANNOTATED_CDS"/>
    <property type="molecule type" value="Genomic_DNA"/>
</dbReference>
<accession>A0A7N2LZ67</accession>
<dbReference type="OrthoDB" id="1814797at2759"/>
<evidence type="ECO:0000313" key="2">
    <source>
        <dbReference type="EnsemblPlants" id="QL06p046778:mrna"/>
    </source>
</evidence>
<name>A0A7N2LZ67_QUELO</name>
<dbReference type="KEGG" id="qlo:115950380"/>
<dbReference type="PANTHER" id="PTHR11017:SF570">
    <property type="entry name" value="DISEASE RESISTANCE PROTEIN (TIR-NBS CLASS)-RELATED"/>
    <property type="match status" value="1"/>
</dbReference>
<dbReference type="Pfam" id="PF00931">
    <property type="entry name" value="NB-ARC"/>
    <property type="match status" value="1"/>
</dbReference>
<protein>
    <recommendedName>
        <fullName evidence="1">NB-ARC domain-containing protein</fullName>
    </recommendedName>
</protein>
<dbReference type="Gene3D" id="3.40.50.300">
    <property type="entry name" value="P-loop containing nucleotide triphosphate hydrolases"/>
    <property type="match status" value="1"/>
</dbReference>
<dbReference type="Gene3D" id="3.80.10.10">
    <property type="entry name" value="Ribonuclease Inhibitor"/>
    <property type="match status" value="1"/>
</dbReference>
<organism evidence="2 3">
    <name type="scientific">Quercus lobata</name>
    <name type="common">Valley oak</name>
    <dbReference type="NCBI Taxonomy" id="97700"/>
    <lineage>
        <taxon>Eukaryota</taxon>
        <taxon>Viridiplantae</taxon>
        <taxon>Streptophyta</taxon>
        <taxon>Embryophyta</taxon>
        <taxon>Tracheophyta</taxon>
        <taxon>Spermatophyta</taxon>
        <taxon>Magnoliopsida</taxon>
        <taxon>eudicotyledons</taxon>
        <taxon>Gunneridae</taxon>
        <taxon>Pentapetalae</taxon>
        <taxon>rosids</taxon>
        <taxon>fabids</taxon>
        <taxon>Fagales</taxon>
        <taxon>Fagaceae</taxon>
        <taxon>Quercus</taxon>
    </lineage>
</organism>
<dbReference type="GO" id="GO:0043531">
    <property type="term" value="F:ADP binding"/>
    <property type="evidence" value="ECO:0007669"/>
    <property type="project" value="InterPro"/>
</dbReference>
<gene>
    <name evidence="2" type="primary">LOC115950380</name>
</gene>
<dbReference type="SUPFAM" id="SSF52058">
    <property type="entry name" value="L domain-like"/>
    <property type="match status" value="1"/>
</dbReference>
<dbReference type="RefSeq" id="XP_030923445.1">
    <property type="nucleotide sequence ID" value="XM_031067585.1"/>
</dbReference>
<evidence type="ECO:0000313" key="3">
    <source>
        <dbReference type="Proteomes" id="UP000594261"/>
    </source>
</evidence>
<reference evidence="2 3" key="1">
    <citation type="journal article" date="2016" name="G3 (Bethesda)">
        <title>First Draft Assembly and Annotation of the Genome of a California Endemic Oak Quercus lobata Nee (Fagaceae).</title>
        <authorList>
            <person name="Sork V.L."/>
            <person name="Fitz-Gibbon S.T."/>
            <person name="Puiu D."/>
            <person name="Crepeau M."/>
            <person name="Gugger P.F."/>
            <person name="Sherman R."/>
            <person name="Stevens K."/>
            <person name="Langley C.H."/>
            <person name="Pellegrini M."/>
            <person name="Salzberg S.L."/>
        </authorList>
    </citation>
    <scope>NUCLEOTIDE SEQUENCE [LARGE SCALE GENOMIC DNA]</scope>
    <source>
        <strain evidence="2 3">cv. SW786</strain>
    </source>
</reference>
<dbReference type="Proteomes" id="UP000594261">
    <property type="component" value="Chromosome 6"/>
</dbReference>
<keyword evidence="3" id="KW-1185">Reference proteome</keyword>
<dbReference type="Gene3D" id="1.10.8.430">
    <property type="entry name" value="Helical domain of apoptotic protease-activating factors"/>
    <property type="match status" value="1"/>
</dbReference>
<sequence>MLGIHGLGGAGKTTIAKAAYNRIFNHFDRSCFLENVREKSWTTNGIIQLQETLLSMILQDTYLKVDNVPKGIELIMDRLCHTRLLLILDDVDESIHIENLLGRCDWFSSGSRIIITTRYKQVLTTLGKDHLAYEVKKLNQCEAHELFSWNTFQMNKLGEDYSKVAKQIIHYANGLPLALTIIGSDLCGKSIDKWENALEKEIVQQESEQPENRSRIWCYEDAYEVLTKNLGSDKLQAMILHSPKPVTIKLQSEPFERMKNLKFLLVKNVHICEEFQYLPNGLRLLEWPGFPFSWPSKYCPQKLVALNMGRSNRIRMETIFKQGIQFKILKLINLKECNSIIEFPELCAPNLETLNLSFCKKLVMVHESVGFLDKLWKWDLAFCDSLQNLPNNLRLKSLKEFNLSGCFKLEKFPNIHPEMKRLKNLDLSLSGIRGLPSSIGYLTALESLDIQNCKQLRQILRLPQFIKRVEASNCPSLDAQSSSRLLNQIGEIICEGERSYIFVDPPSLLSRYLFLDDTDKRTFKIRGDFFCLDDTDNRSFRVPGTEIPRWLDSKHQNIGNSISFRVGRKFPNVFAVYFAFGQVLELSLSPGFGFWVYLSINGFEKVWINSISLRRYASDTVWIFSRSHLKLQKLLNESNPSDYNHVEVTYEWDNNNGSFELRRWGFNVECICCPQKSSISSSMALTLVDNDSDSNLNLPLKKRRKY</sequence>
<dbReference type="GO" id="GO:0006952">
    <property type="term" value="P:defense response"/>
    <property type="evidence" value="ECO:0007669"/>
    <property type="project" value="InterPro"/>
</dbReference>
<dbReference type="EnsemblPlants" id="QL06p046778:mrna">
    <property type="protein sequence ID" value="QL06p046778:mrna"/>
    <property type="gene ID" value="QL06p046778"/>
</dbReference>
<dbReference type="InterPro" id="IPR002182">
    <property type="entry name" value="NB-ARC"/>
</dbReference>
<dbReference type="AlphaFoldDB" id="A0A7N2LZ67"/>
<proteinExistence type="predicted"/>
<dbReference type="InParanoid" id="A0A7N2LZ67"/>
<dbReference type="InterPro" id="IPR032675">
    <property type="entry name" value="LRR_dom_sf"/>
</dbReference>
<dbReference type="InterPro" id="IPR044974">
    <property type="entry name" value="Disease_R_plants"/>
</dbReference>
<dbReference type="GeneID" id="115950380"/>
<reference evidence="2" key="2">
    <citation type="submission" date="2021-01" db="UniProtKB">
        <authorList>
            <consortium name="EnsemblPlants"/>
        </authorList>
    </citation>
    <scope>IDENTIFICATION</scope>
</reference>
<dbReference type="Gramene" id="QL06p046778:mrna">
    <property type="protein sequence ID" value="QL06p046778:mrna"/>
    <property type="gene ID" value="QL06p046778"/>
</dbReference>
<dbReference type="PRINTS" id="PR00364">
    <property type="entry name" value="DISEASERSIST"/>
</dbReference>
<dbReference type="PANTHER" id="PTHR11017">
    <property type="entry name" value="LEUCINE-RICH REPEAT-CONTAINING PROTEIN"/>
    <property type="match status" value="1"/>
</dbReference>
<dbReference type="InterPro" id="IPR027417">
    <property type="entry name" value="P-loop_NTPase"/>
</dbReference>
<evidence type="ECO:0000259" key="1">
    <source>
        <dbReference type="Pfam" id="PF00931"/>
    </source>
</evidence>